<evidence type="ECO:0000313" key="3">
    <source>
        <dbReference type="Proteomes" id="UP000318741"/>
    </source>
</evidence>
<dbReference type="InterPro" id="IPR027417">
    <property type="entry name" value="P-loop_NTPase"/>
</dbReference>
<feature type="domain" description="AAA+ ATPase" evidence="1">
    <location>
        <begin position="50"/>
        <end position="195"/>
    </location>
</feature>
<name>A0A517PEC7_9PLAN</name>
<evidence type="ECO:0000313" key="2">
    <source>
        <dbReference type="EMBL" id="QDT17734.1"/>
    </source>
</evidence>
<dbReference type="InterPro" id="IPR001270">
    <property type="entry name" value="ClpA/B"/>
</dbReference>
<dbReference type="Pfam" id="PF07726">
    <property type="entry name" value="AAA_3"/>
    <property type="match status" value="1"/>
</dbReference>
<dbReference type="Pfam" id="PF17863">
    <property type="entry name" value="AAA_lid_2"/>
    <property type="match status" value="1"/>
</dbReference>
<dbReference type="KEGG" id="acaf:CA12_38660"/>
<dbReference type="SMART" id="SM00382">
    <property type="entry name" value="AAA"/>
    <property type="match status" value="1"/>
</dbReference>
<dbReference type="Proteomes" id="UP000318741">
    <property type="component" value="Chromosome"/>
</dbReference>
<dbReference type="PANTHER" id="PTHR42759">
    <property type="entry name" value="MOXR FAMILY PROTEIN"/>
    <property type="match status" value="1"/>
</dbReference>
<dbReference type="PIRSF" id="PIRSF002849">
    <property type="entry name" value="AAA_ATPase_chaperone_MoxR_prd"/>
    <property type="match status" value="1"/>
</dbReference>
<dbReference type="SUPFAM" id="SSF52540">
    <property type="entry name" value="P-loop containing nucleoside triphosphate hydrolases"/>
    <property type="match status" value="1"/>
</dbReference>
<dbReference type="AlphaFoldDB" id="A0A517PEC7"/>
<dbReference type="PANTHER" id="PTHR42759:SF1">
    <property type="entry name" value="MAGNESIUM-CHELATASE SUBUNIT CHLD"/>
    <property type="match status" value="1"/>
</dbReference>
<dbReference type="InterPro" id="IPR041628">
    <property type="entry name" value="ChlI/MoxR_AAA_lid"/>
</dbReference>
<gene>
    <name evidence="2" type="ORF">CA12_38660</name>
</gene>
<dbReference type="InterPro" id="IPR003593">
    <property type="entry name" value="AAA+_ATPase"/>
</dbReference>
<dbReference type="Gene3D" id="1.10.8.80">
    <property type="entry name" value="Magnesium chelatase subunit I, C-Terminal domain"/>
    <property type="match status" value="1"/>
</dbReference>
<dbReference type="InterPro" id="IPR011703">
    <property type="entry name" value="ATPase_AAA-3"/>
</dbReference>
<dbReference type="InterPro" id="IPR050764">
    <property type="entry name" value="CbbQ/NirQ/NorQ/GpvN"/>
</dbReference>
<dbReference type="PRINTS" id="PR00300">
    <property type="entry name" value="CLPPROTEASEA"/>
</dbReference>
<organism evidence="2 3">
    <name type="scientific">Alienimonas californiensis</name>
    <dbReference type="NCBI Taxonomy" id="2527989"/>
    <lineage>
        <taxon>Bacteria</taxon>
        <taxon>Pseudomonadati</taxon>
        <taxon>Planctomycetota</taxon>
        <taxon>Planctomycetia</taxon>
        <taxon>Planctomycetales</taxon>
        <taxon>Planctomycetaceae</taxon>
        <taxon>Alienimonas</taxon>
    </lineage>
</organism>
<keyword evidence="3" id="KW-1185">Reference proteome</keyword>
<reference evidence="2 3" key="1">
    <citation type="submission" date="2019-02" db="EMBL/GenBank/DDBJ databases">
        <title>Deep-cultivation of Planctomycetes and their phenomic and genomic characterization uncovers novel biology.</title>
        <authorList>
            <person name="Wiegand S."/>
            <person name="Jogler M."/>
            <person name="Boedeker C."/>
            <person name="Pinto D."/>
            <person name="Vollmers J."/>
            <person name="Rivas-Marin E."/>
            <person name="Kohn T."/>
            <person name="Peeters S.H."/>
            <person name="Heuer A."/>
            <person name="Rast P."/>
            <person name="Oberbeckmann S."/>
            <person name="Bunk B."/>
            <person name="Jeske O."/>
            <person name="Meyerdierks A."/>
            <person name="Storesund J.E."/>
            <person name="Kallscheuer N."/>
            <person name="Luecker S."/>
            <person name="Lage O.M."/>
            <person name="Pohl T."/>
            <person name="Merkel B.J."/>
            <person name="Hornburger P."/>
            <person name="Mueller R.-W."/>
            <person name="Bruemmer F."/>
            <person name="Labrenz M."/>
            <person name="Spormann A.M."/>
            <person name="Op den Camp H."/>
            <person name="Overmann J."/>
            <person name="Amann R."/>
            <person name="Jetten M.S.M."/>
            <person name="Mascher T."/>
            <person name="Medema M.H."/>
            <person name="Devos D.P."/>
            <person name="Kaster A.-K."/>
            <person name="Ovreas L."/>
            <person name="Rohde M."/>
            <person name="Galperin M.Y."/>
            <person name="Jogler C."/>
        </authorList>
    </citation>
    <scope>NUCLEOTIDE SEQUENCE [LARGE SCALE GENOMIC DNA]</scope>
    <source>
        <strain evidence="2 3">CA12</strain>
    </source>
</reference>
<dbReference type="GO" id="GO:0005524">
    <property type="term" value="F:ATP binding"/>
    <property type="evidence" value="ECO:0007669"/>
    <property type="project" value="InterPro"/>
</dbReference>
<dbReference type="CDD" id="cd00009">
    <property type="entry name" value="AAA"/>
    <property type="match status" value="1"/>
</dbReference>
<sequence length="343" mass="36469" precursor="true">MSDAAPASALLTPEEVESARAGLLRLRDGLAGVIFGQETLLDLVTVGLVARGHLLLEGLPGLGKTELVKALAALLGLEHRRVQFTPDLLPGDIVGSAILQENEDGRGRRLEFRPGPVFTNLLLADEINRATPKTQSALLEAMQERRVTAAGETRPLPDPFFVLATQNPIELEGTYPLPEAQLDRFLFKIDVGGVGPEVLERIVTARSAQRSPEPTQVLDAGELNSLFAAADRVHLPSAVLAYLSRVVAATHPRDSRAPEPVRTHARFGASPRAALGLAAAARAAALLAGKPNVGFDEVRSVAPAVLGHRILPDYAARLDGWDGPKLAAAVLEQVSEVDKGSLR</sequence>
<dbReference type="GO" id="GO:0016887">
    <property type="term" value="F:ATP hydrolysis activity"/>
    <property type="evidence" value="ECO:0007669"/>
    <property type="project" value="InterPro"/>
</dbReference>
<proteinExistence type="predicted"/>
<accession>A0A517PEC7</accession>
<dbReference type="RefSeq" id="WP_242688033.1">
    <property type="nucleotide sequence ID" value="NZ_CP036265.1"/>
</dbReference>
<protein>
    <submittedName>
        <fullName evidence="2">ATPase family associated with various cellular activities (AAA)</fullName>
    </submittedName>
</protein>
<dbReference type="Gene3D" id="3.40.50.300">
    <property type="entry name" value="P-loop containing nucleotide triphosphate hydrolases"/>
    <property type="match status" value="1"/>
</dbReference>
<dbReference type="EMBL" id="CP036265">
    <property type="protein sequence ID" value="QDT17734.1"/>
    <property type="molecule type" value="Genomic_DNA"/>
</dbReference>
<evidence type="ECO:0000259" key="1">
    <source>
        <dbReference type="SMART" id="SM00382"/>
    </source>
</evidence>